<evidence type="ECO:0000313" key="1">
    <source>
        <dbReference type="EMBL" id="AAT43767.1"/>
    </source>
</evidence>
<dbReference type="PaxDb" id="263820-PTO1182"/>
<dbReference type="OrthoDB" id="55568at2157"/>
<accession>Q6KZT5</accession>
<dbReference type="EMBL" id="AE017261">
    <property type="protein sequence ID" value="AAT43767.1"/>
    <property type="molecule type" value="Genomic_DNA"/>
</dbReference>
<name>Q6KZT5_PICTO</name>
<reference evidence="2 4" key="3">
    <citation type="submission" date="2017-04" db="EMBL/GenBank/DDBJ databases">
        <authorList>
            <person name="Varghese N."/>
            <person name="Submissions S."/>
        </authorList>
    </citation>
    <scope>NUCLEOTIDE SEQUENCE [LARGE SCALE GENOMIC DNA]</scope>
    <source>
        <strain evidence="2 4">DSM 9789</strain>
    </source>
</reference>
<dbReference type="InParanoid" id="Q6KZT5"/>
<dbReference type="Proteomes" id="UP000192315">
    <property type="component" value="Unassembled WGS sequence"/>
</dbReference>
<organism evidence="1 3">
    <name type="scientific">Picrophilus torridus (strain ATCC 700027 / DSM 9790 / JCM 10055 / NBRC 100828 / KAW 2/3)</name>
    <dbReference type="NCBI Taxonomy" id="1122961"/>
    <lineage>
        <taxon>Archaea</taxon>
        <taxon>Methanobacteriati</taxon>
        <taxon>Thermoplasmatota</taxon>
        <taxon>Thermoplasmata</taxon>
        <taxon>Thermoplasmatales</taxon>
        <taxon>Picrophilaceae</taxon>
        <taxon>Picrophilus</taxon>
    </lineage>
</organism>
<dbReference type="RefSeq" id="WP_011177983.1">
    <property type="nucleotide sequence ID" value="NC_005877.1"/>
</dbReference>
<gene>
    <name evidence="1" type="ordered locus">PTO1182</name>
    <name evidence="2" type="ORF">SAMN02745355_1088</name>
</gene>
<dbReference type="EMBL" id="FWYE01000002">
    <property type="protein sequence ID" value="SMD31167.1"/>
    <property type="molecule type" value="Genomic_DNA"/>
</dbReference>
<evidence type="ECO:0000313" key="3">
    <source>
        <dbReference type="Proteomes" id="UP000000438"/>
    </source>
</evidence>
<sequence>MEDYETKSKSGKIEERHFEDSGKFVIYSYIDKETGRKTKEKLILIGSDSRAYFIIPASKKLLIDAKFDLNAYLKNGDKIESIADILSRL</sequence>
<dbReference type="STRING" id="263820.PTO1182"/>
<proteinExistence type="predicted"/>
<dbReference type="AlphaFoldDB" id="Q6KZT5"/>
<protein>
    <submittedName>
        <fullName evidence="1">Uncharacterized protein</fullName>
    </submittedName>
</protein>
<dbReference type="KEGG" id="pto:PTO1182"/>
<accession>A0A8G2L7J0</accession>
<dbReference type="HOGENOM" id="CLU_2447772_0_0_2"/>
<keyword evidence="4" id="KW-1185">Reference proteome</keyword>
<dbReference type="GeneID" id="2844205"/>
<dbReference type="eggNOG" id="arCOG05389">
    <property type="taxonomic scope" value="Archaea"/>
</dbReference>
<dbReference type="Proteomes" id="UP000000438">
    <property type="component" value="Chromosome"/>
</dbReference>
<evidence type="ECO:0000313" key="2">
    <source>
        <dbReference type="EMBL" id="SMD31167.1"/>
    </source>
</evidence>
<reference evidence="1" key="2">
    <citation type="submission" date="2004-02" db="EMBL/GenBank/DDBJ databases">
        <authorList>
            <person name="Fuetterer O."/>
            <person name="Angelov A."/>
            <person name="Liesegang H."/>
            <person name="Gottschalk G."/>
            <person name="Schleper C."/>
            <person name="Schepers B."/>
            <person name="Dock C."/>
            <person name="Antranikian G."/>
            <person name="Liebl W."/>
        </authorList>
    </citation>
    <scope>NUCLEOTIDE SEQUENCE</scope>
    <source>
        <strain evidence="1">DSM 9790</strain>
    </source>
</reference>
<reference evidence="1 3" key="1">
    <citation type="journal article" date="2004" name="Proc. Natl. Acad. Sci. U.S.A.">
        <title>Genome sequence of Picrophilus torridus and its implications for life around pH 0.</title>
        <authorList>
            <person name="Futterer O."/>
            <person name="Angelov A."/>
            <person name="Liesegang H."/>
            <person name="Gottschalk G."/>
            <person name="Schleper C."/>
            <person name="Schepers B."/>
            <person name="Dock C."/>
            <person name="Antranikian G."/>
            <person name="Liebl W."/>
        </authorList>
    </citation>
    <scope>NUCLEOTIDE SEQUENCE [LARGE SCALE GENOMIC DNA]</scope>
    <source>
        <strain evidence="3">ATCC 700027 / DSM 9790 / JCM 10055 / NBRC 100828</strain>
        <strain evidence="1">DSM 9790</strain>
    </source>
</reference>
<evidence type="ECO:0000313" key="4">
    <source>
        <dbReference type="Proteomes" id="UP000192315"/>
    </source>
</evidence>